<proteinExistence type="predicted"/>
<dbReference type="PANTHER" id="PTHR18901">
    <property type="entry name" value="2-DEOXYGLUCOSE-6-PHOSPHATE PHOSPHATASE 2"/>
    <property type="match status" value="1"/>
</dbReference>
<evidence type="ECO:0000313" key="2">
    <source>
        <dbReference type="Proteomes" id="UP001458880"/>
    </source>
</evidence>
<dbReference type="AlphaFoldDB" id="A0AAW1N3W9"/>
<keyword evidence="2" id="KW-1185">Reference proteome</keyword>
<dbReference type="InterPro" id="IPR036412">
    <property type="entry name" value="HAD-like_sf"/>
</dbReference>
<evidence type="ECO:0000313" key="1">
    <source>
        <dbReference type="EMBL" id="KAK9753319.1"/>
    </source>
</evidence>
<dbReference type="GO" id="GO:0016791">
    <property type="term" value="F:phosphatase activity"/>
    <property type="evidence" value="ECO:0007669"/>
    <property type="project" value="TreeGrafter"/>
</dbReference>
<dbReference type="Proteomes" id="UP001458880">
    <property type="component" value="Unassembled WGS sequence"/>
</dbReference>
<keyword evidence="1" id="KW-0378">Hydrolase</keyword>
<accession>A0AAW1N3W9</accession>
<dbReference type="SFLD" id="SFLDG01129">
    <property type="entry name" value="C1.5:_HAD__Beta-PGM__Phosphata"/>
    <property type="match status" value="1"/>
</dbReference>
<dbReference type="InterPro" id="IPR023198">
    <property type="entry name" value="PGP-like_dom2"/>
</dbReference>
<protein>
    <submittedName>
        <fullName evidence="1">Haloacid dehalogenase-like hydrolase</fullName>
    </submittedName>
</protein>
<dbReference type="InterPro" id="IPR041492">
    <property type="entry name" value="HAD_2"/>
</dbReference>
<dbReference type="SUPFAM" id="SSF56784">
    <property type="entry name" value="HAD-like"/>
    <property type="match status" value="1"/>
</dbReference>
<organism evidence="1 2">
    <name type="scientific">Popillia japonica</name>
    <name type="common">Japanese beetle</name>
    <dbReference type="NCBI Taxonomy" id="7064"/>
    <lineage>
        <taxon>Eukaryota</taxon>
        <taxon>Metazoa</taxon>
        <taxon>Ecdysozoa</taxon>
        <taxon>Arthropoda</taxon>
        <taxon>Hexapoda</taxon>
        <taxon>Insecta</taxon>
        <taxon>Pterygota</taxon>
        <taxon>Neoptera</taxon>
        <taxon>Endopterygota</taxon>
        <taxon>Coleoptera</taxon>
        <taxon>Polyphaga</taxon>
        <taxon>Scarabaeiformia</taxon>
        <taxon>Scarabaeidae</taxon>
        <taxon>Rutelinae</taxon>
        <taxon>Popillia</taxon>
    </lineage>
</organism>
<name>A0AAW1N3W9_POPJA</name>
<dbReference type="Pfam" id="PF13419">
    <property type="entry name" value="HAD_2"/>
    <property type="match status" value="1"/>
</dbReference>
<dbReference type="Gene3D" id="3.40.50.1000">
    <property type="entry name" value="HAD superfamily/HAD-like"/>
    <property type="match status" value="2"/>
</dbReference>
<comment type="caution">
    <text evidence="1">The sequence shown here is derived from an EMBL/GenBank/DDBJ whole genome shotgun (WGS) entry which is preliminary data.</text>
</comment>
<dbReference type="EMBL" id="JASPKY010000014">
    <property type="protein sequence ID" value="KAK9753319.1"/>
    <property type="molecule type" value="Genomic_DNA"/>
</dbReference>
<reference evidence="1 2" key="1">
    <citation type="journal article" date="2024" name="BMC Genomics">
        <title>De novo assembly and annotation of Popillia japonica's genome with initial clues to its potential as an invasive pest.</title>
        <authorList>
            <person name="Cucini C."/>
            <person name="Boschi S."/>
            <person name="Funari R."/>
            <person name="Cardaioli E."/>
            <person name="Iannotti N."/>
            <person name="Marturano G."/>
            <person name="Paoli F."/>
            <person name="Bruttini M."/>
            <person name="Carapelli A."/>
            <person name="Frati F."/>
            <person name="Nardi F."/>
        </authorList>
    </citation>
    <scope>NUCLEOTIDE SEQUENCE [LARGE SCALE GENOMIC DNA]</scope>
    <source>
        <strain evidence="1">DMR45628</strain>
    </source>
</reference>
<dbReference type="PANTHER" id="PTHR18901:SF38">
    <property type="entry name" value="PSEUDOURIDINE-5'-PHOSPHATASE"/>
    <property type="match status" value="1"/>
</dbReference>
<dbReference type="InterPro" id="IPR023214">
    <property type="entry name" value="HAD_sf"/>
</dbReference>
<gene>
    <name evidence="1" type="ORF">QE152_g3432</name>
</gene>
<dbReference type="Gene3D" id="1.10.150.240">
    <property type="entry name" value="Putative phosphatase, domain 2"/>
    <property type="match status" value="1"/>
</dbReference>
<sequence>MKKSLLGGILLRRCKRKYTLKLYHPVTHCIFDLDGTLLDTDSIYAKIYKNMLEENGKTLTPDILRIISRMTNENSWKTSVKQLELNVSWKTLAEEYEKRSYQHLANCELMPGVKKLLLHLHSNKIPMAIASSTTQHLYARKSVSHKELFKLFHHVVCGRSDPAVAEINKSVSHKELFKLFHHVVCGRSDPAVAEIKPHPDVFTVCIERFEEKLKPSDCLVFENTIDGVSAAIDAGAQCVAVPTREAPKKQFRHATLILNSLEEFKPEQFGLPEYKKEKIKF</sequence>
<dbReference type="SFLD" id="SFLDS00003">
    <property type="entry name" value="Haloacid_Dehalogenase"/>
    <property type="match status" value="1"/>
</dbReference>